<name>A0AAN8X967_HALRR</name>
<reference evidence="1 2" key="1">
    <citation type="submission" date="2023-11" db="EMBL/GenBank/DDBJ databases">
        <title>Halocaridina rubra genome assembly.</title>
        <authorList>
            <person name="Smith C."/>
        </authorList>
    </citation>
    <scope>NUCLEOTIDE SEQUENCE [LARGE SCALE GENOMIC DNA]</scope>
    <source>
        <strain evidence="1">EP-1</strain>
        <tissue evidence="1">Whole</tissue>
    </source>
</reference>
<keyword evidence="2" id="KW-1185">Reference proteome</keyword>
<protein>
    <submittedName>
        <fullName evidence="1">Uncharacterized protein</fullName>
    </submittedName>
</protein>
<feature type="non-terminal residue" evidence="1">
    <location>
        <position position="95"/>
    </location>
</feature>
<evidence type="ECO:0000313" key="2">
    <source>
        <dbReference type="Proteomes" id="UP001381693"/>
    </source>
</evidence>
<organism evidence="1 2">
    <name type="scientific">Halocaridina rubra</name>
    <name type="common">Hawaiian red shrimp</name>
    <dbReference type="NCBI Taxonomy" id="373956"/>
    <lineage>
        <taxon>Eukaryota</taxon>
        <taxon>Metazoa</taxon>
        <taxon>Ecdysozoa</taxon>
        <taxon>Arthropoda</taxon>
        <taxon>Crustacea</taxon>
        <taxon>Multicrustacea</taxon>
        <taxon>Malacostraca</taxon>
        <taxon>Eumalacostraca</taxon>
        <taxon>Eucarida</taxon>
        <taxon>Decapoda</taxon>
        <taxon>Pleocyemata</taxon>
        <taxon>Caridea</taxon>
        <taxon>Atyoidea</taxon>
        <taxon>Atyidae</taxon>
        <taxon>Halocaridina</taxon>
    </lineage>
</organism>
<comment type="caution">
    <text evidence="1">The sequence shown here is derived from an EMBL/GenBank/DDBJ whole genome shotgun (WGS) entry which is preliminary data.</text>
</comment>
<dbReference type="EMBL" id="JAXCGZ010006070">
    <property type="protein sequence ID" value="KAK7080176.1"/>
    <property type="molecule type" value="Genomic_DNA"/>
</dbReference>
<evidence type="ECO:0000313" key="1">
    <source>
        <dbReference type="EMBL" id="KAK7080176.1"/>
    </source>
</evidence>
<sequence>MYRHMIFTTKIGVQHIKNSSTTTNNIRITCFLASMLFSSRCHGDTCDDDDDFHWHLEGLWKTLLSWYWGLEKPRRRYSCKKSLHHNGRNFSAERE</sequence>
<proteinExistence type="predicted"/>
<gene>
    <name evidence="1" type="ORF">SK128_013962</name>
</gene>
<dbReference type="Proteomes" id="UP001381693">
    <property type="component" value="Unassembled WGS sequence"/>
</dbReference>
<dbReference type="AlphaFoldDB" id="A0AAN8X967"/>
<accession>A0AAN8X967</accession>